<comment type="caution">
    <text evidence="3">The sequence shown here is derived from an EMBL/GenBank/DDBJ whole genome shotgun (WGS) entry which is preliminary data.</text>
</comment>
<gene>
    <name evidence="3" type="ORF">A2V81_04815</name>
</gene>
<name>A0A1F4XIQ2_9BACT</name>
<evidence type="ECO:0000256" key="1">
    <source>
        <dbReference type="SAM" id="Coils"/>
    </source>
</evidence>
<evidence type="ECO:0000256" key="2">
    <source>
        <dbReference type="SAM" id="MobiDB-lite"/>
    </source>
</evidence>
<dbReference type="STRING" id="1817814.A2V81_04815"/>
<accession>A0A1F4XIQ2</accession>
<evidence type="ECO:0000313" key="3">
    <source>
        <dbReference type="EMBL" id="OGC81572.1"/>
    </source>
</evidence>
<proteinExistence type="predicted"/>
<feature type="region of interest" description="Disordered" evidence="2">
    <location>
        <begin position="699"/>
        <end position="774"/>
    </location>
</feature>
<dbReference type="AlphaFoldDB" id="A0A1F4XIQ2"/>
<dbReference type="Proteomes" id="UP000177614">
    <property type="component" value="Unassembled WGS sequence"/>
</dbReference>
<feature type="region of interest" description="Disordered" evidence="2">
    <location>
        <begin position="1"/>
        <end position="33"/>
    </location>
</feature>
<dbReference type="EMBL" id="MEWR01000023">
    <property type="protein sequence ID" value="OGC81572.1"/>
    <property type="molecule type" value="Genomic_DNA"/>
</dbReference>
<evidence type="ECO:0000313" key="4">
    <source>
        <dbReference type="Proteomes" id="UP000177614"/>
    </source>
</evidence>
<sequence length="904" mass="100536">MAKSGAEARSLETGPEQQPRTQDAALEGAKKAEMEKGIADVHGIMTKATPEQMVAAPAALETLPAMEPGKWEKVKGWASGIVGKMREAFKQPVPPTLEQIHDQQVVFIDDFLQKNSTISVEDRKSLQEVIMNQIDANEKDPKVIAERMKLVLSDHQARMKQMDEVAKAMQKAVSSELKLDIAKTEELAGEMLKVDPATRDAIAKVYGLLGTLKPDMKNPDAKAKMEFDLLTNPKALADFLRARIPGGKAVTDIQIESLARTVALTIETQNALDRQEAAKQKEEQEKQNKLRIEKMKRVAYFVNKYPRVEEPKDNEIDAFLQKMEVVEADQQKIVEGEKKIKEASEAEKNAKMAEIGKVVIEGRRTMNLDNVIGNLNLLAVNKNFDKDLMLVFNELTMGQRIIANELVTMSKDGELKLAADPKSAVSNLLFRLDTKLSAAGLKLPEDAKTALGSLLQHEVTRIYQEKAAKQAESIPESQLGKKQTIEFLQAQRGAIESVKTDRLRSIETLLSANQKPEQQKFLEERRKEMDAMLVLDDEYKKLAAQGWAETGPDGKRRMTSKGLIGYENPNWSVISPEQRGKIEELQNETMDLDKKLLANRDRIRTVQWAYNDVEDLKNAKDAKEKGIQIGKEVMVTRTDGRIVKGIVNNIGRNEKGDVDVLVSFAGDQPGSYGSKRVTLDQLAQWQKEQTMEELPSDLLQEEQPEVKVTPPPIPEAAKRKPRTTIPPPSPEALKLMKKKAPEAAKGTEPLAEEASRVRMKAGAPETAAESEKDKMVKQALDKLNTSKSYGVGRLAEDIRNLGDKTDNVAANDLMQLNEELTTLVHRAGGYIEGEPEHAGEDVIDEKTIEPILTGIDEVLSVYSPKVSKAAQDKVKNMVAEHNRKVEAEITQEQNPTEPPMEEAA</sequence>
<protein>
    <submittedName>
        <fullName evidence="3">Uncharacterized protein</fullName>
    </submittedName>
</protein>
<keyword evidence="1" id="KW-0175">Coiled coil</keyword>
<reference evidence="3 4" key="1">
    <citation type="journal article" date="2016" name="Nat. Commun.">
        <title>Thousands of microbial genomes shed light on interconnected biogeochemical processes in an aquifer system.</title>
        <authorList>
            <person name="Anantharaman K."/>
            <person name="Brown C.T."/>
            <person name="Hug L.A."/>
            <person name="Sharon I."/>
            <person name="Castelle C.J."/>
            <person name="Probst A.J."/>
            <person name="Thomas B.C."/>
            <person name="Singh A."/>
            <person name="Wilkins M.J."/>
            <person name="Karaoz U."/>
            <person name="Brodie E.L."/>
            <person name="Williams K.H."/>
            <person name="Hubbard S.S."/>
            <person name="Banfield J.F."/>
        </authorList>
    </citation>
    <scope>NUCLEOTIDE SEQUENCE [LARGE SCALE GENOMIC DNA]</scope>
</reference>
<feature type="coiled-coil region" evidence="1">
    <location>
        <begin position="265"/>
        <end position="292"/>
    </location>
</feature>
<organism evidence="3 4">
    <name type="scientific">Candidatus Abawacabacteria bacterium RBG_16_42_10</name>
    <dbReference type="NCBI Taxonomy" id="1817814"/>
    <lineage>
        <taxon>Bacteria</taxon>
        <taxon>Candidatus Abawacaibacteriota</taxon>
    </lineage>
</organism>